<evidence type="ECO:0000313" key="11">
    <source>
        <dbReference type="EMBL" id="PHO18927.1"/>
    </source>
</evidence>
<evidence type="ECO:0000256" key="3">
    <source>
        <dbReference type="ARBA" id="ARBA00022475"/>
    </source>
</evidence>
<dbReference type="PANTHER" id="PTHR46997">
    <property type="entry name" value="LOW AFFINITY TRYPTOPHAN PERMEASE-RELATED"/>
    <property type="match status" value="1"/>
</dbReference>
<dbReference type="GO" id="GO:0003333">
    <property type="term" value="P:amino acid transmembrane transport"/>
    <property type="evidence" value="ECO:0007669"/>
    <property type="project" value="InterPro"/>
</dbReference>
<gene>
    <name evidence="10" type="primary">tyrP</name>
    <name evidence="10" type="ORF">AMOL_0303</name>
    <name evidence="11" type="ORF">CPU12_03450</name>
</gene>
<evidence type="ECO:0000256" key="4">
    <source>
        <dbReference type="ARBA" id="ARBA00022519"/>
    </source>
</evidence>
<dbReference type="InterPro" id="IPR018227">
    <property type="entry name" value="Amino_acid_transport_2"/>
</dbReference>
<dbReference type="PANTHER" id="PTHR46997:SF2">
    <property type="entry name" value="TYROSINE-SPECIFIC TRANSPORT SYSTEM"/>
    <property type="match status" value="1"/>
</dbReference>
<reference evidence="10 13" key="2">
    <citation type="submission" date="2018-08" db="EMBL/GenBank/DDBJ databases">
        <title>Complete genome of the Arcobacter molluscorum type strain LMG 25693.</title>
        <authorList>
            <person name="Miller W.G."/>
            <person name="Yee E."/>
            <person name="Bono J.L."/>
        </authorList>
    </citation>
    <scope>NUCLEOTIDE SEQUENCE [LARGE SCALE GENOMIC DNA]</scope>
    <source>
        <strain evidence="10 13">CECT 7696</strain>
    </source>
</reference>
<dbReference type="RefSeq" id="WP_099341685.1">
    <property type="nucleotide sequence ID" value="NZ_CP032098.1"/>
</dbReference>
<keyword evidence="4" id="KW-0997">Cell inner membrane</keyword>
<keyword evidence="2" id="KW-0813">Transport</keyword>
<evidence type="ECO:0000313" key="13">
    <source>
        <dbReference type="Proteomes" id="UP000262712"/>
    </source>
</evidence>
<feature type="transmembrane region" description="Helical" evidence="9">
    <location>
        <begin position="183"/>
        <end position="205"/>
    </location>
</feature>
<evidence type="ECO:0000256" key="7">
    <source>
        <dbReference type="ARBA" id="ARBA00022989"/>
    </source>
</evidence>
<feature type="transmembrane region" description="Helical" evidence="9">
    <location>
        <begin position="120"/>
        <end position="137"/>
    </location>
</feature>
<comment type="subcellular location">
    <subcellularLocation>
        <location evidence="1">Cell inner membrane</location>
        <topology evidence="1">Multi-pass membrane protein</topology>
    </subcellularLocation>
</comment>
<dbReference type="KEGG" id="amol:AMOL_0303"/>
<dbReference type="PRINTS" id="PR00166">
    <property type="entry name" value="AROAAPRMEASE"/>
</dbReference>
<dbReference type="GO" id="GO:0015173">
    <property type="term" value="F:aromatic amino acid transmembrane transporter activity"/>
    <property type="evidence" value="ECO:0007669"/>
    <property type="project" value="InterPro"/>
</dbReference>
<feature type="transmembrane region" description="Helical" evidence="9">
    <location>
        <begin position="333"/>
        <end position="354"/>
    </location>
</feature>
<evidence type="ECO:0000256" key="6">
    <source>
        <dbReference type="ARBA" id="ARBA00022970"/>
    </source>
</evidence>
<feature type="transmembrane region" description="Helical" evidence="9">
    <location>
        <begin position="267"/>
        <end position="295"/>
    </location>
</feature>
<feature type="transmembrane region" description="Helical" evidence="9">
    <location>
        <begin position="149"/>
        <end position="171"/>
    </location>
</feature>
<dbReference type="Proteomes" id="UP000221222">
    <property type="component" value="Unassembled WGS sequence"/>
</dbReference>
<evidence type="ECO:0000256" key="5">
    <source>
        <dbReference type="ARBA" id="ARBA00022692"/>
    </source>
</evidence>
<keyword evidence="3" id="KW-1003">Cell membrane</keyword>
<feature type="transmembrane region" description="Helical" evidence="9">
    <location>
        <begin position="366"/>
        <end position="391"/>
    </location>
</feature>
<dbReference type="GO" id="GO:0005886">
    <property type="term" value="C:plasma membrane"/>
    <property type="evidence" value="ECO:0007669"/>
    <property type="project" value="UniProtKB-SubCell"/>
</dbReference>
<evidence type="ECO:0000256" key="9">
    <source>
        <dbReference type="SAM" id="Phobius"/>
    </source>
</evidence>
<keyword evidence="5 9" id="KW-0812">Transmembrane</keyword>
<dbReference type="InterPro" id="IPR013059">
    <property type="entry name" value="Trp_tyr_transpt"/>
</dbReference>
<evidence type="ECO:0000256" key="8">
    <source>
        <dbReference type="ARBA" id="ARBA00023136"/>
    </source>
</evidence>
<name>A0A2G1DKB1_9BACT</name>
<evidence type="ECO:0000313" key="10">
    <source>
        <dbReference type="EMBL" id="AXX91319.1"/>
    </source>
</evidence>
<feature type="transmembrane region" description="Helical" evidence="9">
    <location>
        <begin position="217"/>
        <end position="236"/>
    </location>
</feature>
<evidence type="ECO:0000256" key="2">
    <source>
        <dbReference type="ARBA" id="ARBA00022448"/>
    </source>
</evidence>
<keyword evidence="7 9" id="KW-1133">Transmembrane helix</keyword>
<feature type="transmembrane region" description="Helical" evidence="9">
    <location>
        <begin position="7"/>
        <end position="28"/>
    </location>
</feature>
<organism evidence="11 12">
    <name type="scientific">Malaciobacter molluscorum LMG 25693</name>
    <dbReference type="NCBI Taxonomy" id="870501"/>
    <lineage>
        <taxon>Bacteria</taxon>
        <taxon>Pseudomonadati</taxon>
        <taxon>Campylobacterota</taxon>
        <taxon>Epsilonproteobacteria</taxon>
        <taxon>Campylobacterales</taxon>
        <taxon>Arcobacteraceae</taxon>
        <taxon>Malaciobacter</taxon>
    </lineage>
</organism>
<reference evidence="11 12" key="1">
    <citation type="submission" date="2017-09" db="EMBL/GenBank/DDBJ databases">
        <title>Arcobacter canalis sp. nov., a new species isolated from a water canal contaminated with urban sewage.</title>
        <authorList>
            <person name="Perez-Cataluna A."/>
            <person name="Salas-Masso N."/>
            <person name="Figueras M.J."/>
        </authorList>
    </citation>
    <scope>NUCLEOTIDE SEQUENCE [LARGE SCALE GENOMIC DNA]</scope>
    <source>
        <strain evidence="11 12">F98-3</strain>
    </source>
</reference>
<dbReference type="EMBL" id="CP032098">
    <property type="protein sequence ID" value="AXX91319.1"/>
    <property type="molecule type" value="Genomic_DNA"/>
</dbReference>
<proteinExistence type="predicted"/>
<protein>
    <submittedName>
        <fullName evidence="11">Tyrosine transporter TyrP</fullName>
    </submittedName>
</protein>
<dbReference type="Gene3D" id="1.20.1740.10">
    <property type="entry name" value="Amino acid/polyamine transporter I"/>
    <property type="match status" value="1"/>
</dbReference>
<dbReference type="NCBIfam" id="TIGR00837">
    <property type="entry name" value="araaP"/>
    <property type="match status" value="1"/>
</dbReference>
<feature type="transmembrane region" description="Helical" evidence="9">
    <location>
        <begin position="82"/>
        <end position="100"/>
    </location>
</feature>
<feature type="transmembrane region" description="Helical" evidence="9">
    <location>
        <begin position="307"/>
        <end position="327"/>
    </location>
</feature>
<feature type="transmembrane region" description="Helical" evidence="9">
    <location>
        <begin position="34"/>
        <end position="56"/>
    </location>
</feature>
<dbReference type="EMBL" id="NXFY01000003">
    <property type="protein sequence ID" value="PHO18927.1"/>
    <property type="molecule type" value="Genomic_DNA"/>
</dbReference>
<evidence type="ECO:0000256" key="1">
    <source>
        <dbReference type="ARBA" id="ARBA00004429"/>
    </source>
</evidence>
<dbReference type="Proteomes" id="UP000262712">
    <property type="component" value="Chromosome"/>
</dbReference>
<dbReference type="AlphaFoldDB" id="A0A2G1DKB1"/>
<keyword evidence="6" id="KW-0029">Amino-acid transport</keyword>
<evidence type="ECO:0000313" key="12">
    <source>
        <dbReference type="Proteomes" id="UP000221222"/>
    </source>
</evidence>
<accession>A0A2G1DKB1</accession>
<keyword evidence="8 9" id="KW-0472">Membrane</keyword>
<sequence>MNINKLIGSTLIIAGTTIGAGMLALPIVSATFGFITSCIIMTIIWAFMAYTALLMIELHQNANVDATLNTLAYNILGRKGQILAIFAMLFLFYALCAAYISGGGEQIYDKIKEYFEFEIPMQSGAIIFALVIGTVVSTSTRSVDLLNRVLFMIKIVVLVVMLTFLMPFTSIDNLMHMPKQQALVFASLPVVFTSFGFHGSIPSIVRYIGKDIKALRIIMICGSLLPLIVYILWQFVSHGILTQQELVQNDSLTSFIKALSFVANNSYMSFLISLFANLALATSFLGVSLGLFDFLQDFLSKKDKKASRLLTSLVTFLPPLSFALFYPEGFIKALGFASFALVILALFLPVMMVYKQRKNSNLNYTYKVLGGNFGLLLVVLFGSLIIIVQILQMLKVL</sequence>
<dbReference type="Pfam" id="PF03222">
    <property type="entry name" value="Trp_Tyr_perm"/>
    <property type="match status" value="1"/>
</dbReference>
<keyword evidence="12" id="KW-1185">Reference proteome</keyword>